<evidence type="ECO:0000313" key="3">
    <source>
        <dbReference type="Proteomes" id="UP000202966"/>
    </source>
</evidence>
<dbReference type="OrthoDB" id="2060at10239"/>
<dbReference type="InterPro" id="IPR006428">
    <property type="entry name" value="Portal_SPP1-type"/>
</dbReference>
<dbReference type="KEGG" id="vg:26641343"/>
<feature type="region of interest" description="Disordered" evidence="1">
    <location>
        <begin position="457"/>
        <end position="482"/>
    </location>
</feature>
<organism evidence="2 3">
    <name type="scientific">Brevibacillus phage Osiris</name>
    <dbReference type="NCBI Taxonomy" id="1691955"/>
    <lineage>
        <taxon>Viruses</taxon>
        <taxon>Duplodnaviria</taxon>
        <taxon>Heunggongvirae</taxon>
        <taxon>Uroviricota</taxon>
        <taxon>Caudoviricetes</taxon>
        <taxon>Jimmervirus</taxon>
        <taxon>Jimmervirus osiris</taxon>
    </lineage>
</organism>
<keyword evidence="3" id="KW-1185">Reference proteome</keyword>
<proteinExistence type="predicted"/>
<gene>
    <name evidence="2" type="ORF">OSIRIS_4</name>
</gene>
<dbReference type="Proteomes" id="UP000202966">
    <property type="component" value="Segment"/>
</dbReference>
<dbReference type="RefSeq" id="YP_009215018.1">
    <property type="nucleotide sequence ID" value="NC_028969.1"/>
</dbReference>
<dbReference type="NCBIfam" id="TIGR01538">
    <property type="entry name" value="portal_SPP1"/>
    <property type="match status" value="1"/>
</dbReference>
<evidence type="ECO:0000256" key="1">
    <source>
        <dbReference type="SAM" id="MobiDB-lite"/>
    </source>
</evidence>
<sequence>MVFTETDRINKIIADGAKSGMTLEEFIQREVDEWEASEVRELMIKGDKYYRGDSEILNRKREVIGDGGKVEDKNLANNKLVHNFARKLADQKVGYLLSKPMSVQTNNNTYQTLLGEYIGKAFLRTLKNVGKESINKGKAWLQVYYNEAGGLSFKRIPSEEVIPMWKDSEHTELDAVIRVYEVEAYEGKEKKLIKKVEYWDTQGVKRYVYDGQLIPDVEVGDEGSHFVVMSGAGKELGLNWERVPFICFKYNDEEIPLIKFIQSLIDDYDYRKSDNANNLEDMPNSIYVLRDYDGTNLGEFRYNLAAYRAVKVAGDGGVETISLPIDTEAFKTHVEMNRKDIYEFGRGVDTQSSNFGNDPSGIALKFLYADLDMDANMIETEFQASMEHLRWFIDQHIVNTGGGDFSNETVEFIFNRDILINETDAITNAKDSVGILSDETIVANHPWTTNAQEELARRKKERENMMAQSDPYVDFAPKDENE</sequence>
<evidence type="ECO:0000313" key="2">
    <source>
        <dbReference type="EMBL" id="ALA07346.1"/>
    </source>
</evidence>
<dbReference type="Pfam" id="PF05133">
    <property type="entry name" value="SPP1_portal"/>
    <property type="match status" value="1"/>
</dbReference>
<accession>A0A0K2CNK4</accession>
<reference evidence="2 3" key="1">
    <citation type="journal article" date="2015" name="Genome Announc.">
        <title>Genome Sequences of Five Additional Brevibacillus laterosporus Bacteriophages.</title>
        <authorList>
            <person name="Merrill B.D."/>
            <person name="Berg J.A."/>
            <person name="Graves K.A."/>
            <person name="Ward A.T."/>
            <person name="Hilton J.A."/>
            <person name="Wake B.N."/>
            <person name="Grose J.H."/>
            <person name="Breakwell D.P."/>
            <person name="Burnett S.H."/>
        </authorList>
    </citation>
    <scope>NUCLEOTIDE SEQUENCE [LARGE SCALE GENOMIC DNA]</scope>
</reference>
<dbReference type="GeneID" id="26641343"/>
<dbReference type="EMBL" id="KT151956">
    <property type="protein sequence ID" value="ALA07346.1"/>
    <property type="molecule type" value="Genomic_DNA"/>
</dbReference>
<dbReference type="InterPro" id="IPR021145">
    <property type="entry name" value="Portal_protein_SPP1_Gp6-like"/>
</dbReference>
<protein>
    <submittedName>
        <fullName evidence="2">Putative portal protein</fullName>
    </submittedName>
</protein>
<name>A0A0K2CNK4_9CAUD</name>